<protein>
    <submittedName>
        <fullName evidence="1">Uncharacterized protein</fullName>
    </submittedName>
</protein>
<dbReference type="Proteomes" id="UP001177670">
    <property type="component" value="Unassembled WGS sequence"/>
</dbReference>
<accession>A0AA40FNQ0</accession>
<evidence type="ECO:0000313" key="1">
    <source>
        <dbReference type="EMBL" id="KAK1122457.1"/>
    </source>
</evidence>
<keyword evidence="2" id="KW-1185">Reference proteome</keyword>
<dbReference type="EMBL" id="JAHYIQ010000023">
    <property type="protein sequence ID" value="KAK1122457.1"/>
    <property type="molecule type" value="Genomic_DNA"/>
</dbReference>
<evidence type="ECO:0000313" key="2">
    <source>
        <dbReference type="Proteomes" id="UP001177670"/>
    </source>
</evidence>
<reference evidence="1" key="1">
    <citation type="submission" date="2021-10" db="EMBL/GenBank/DDBJ databases">
        <title>Melipona bicolor Genome sequencing and assembly.</title>
        <authorList>
            <person name="Araujo N.S."/>
            <person name="Arias M.C."/>
        </authorList>
    </citation>
    <scope>NUCLEOTIDE SEQUENCE</scope>
    <source>
        <strain evidence="1">USP_2M_L1-L4_2017</strain>
        <tissue evidence="1">Whole body</tissue>
    </source>
</reference>
<sequence>MEIPSGIIPVDLRHQSHKPSDLLPQQRTVISTATTSCYPRQRISSSMVKIPSAIFERIQPLYNIDVRFLSEFIPALSEKNGVTDEEAIGVLHTRTVYCSTDE</sequence>
<comment type="caution">
    <text evidence="1">The sequence shown here is derived from an EMBL/GenBank/DDBJ whole genome shotgun (WGS) entry which is preliminary data.</text>
</comment>
<dbReference type="AlphaFoldDB" id="A0AA40FNQ0"/>
<name>A0AA40FNQ0_9HYME</name>
<organism evidence="1 2">
    <name type="scientific">Melipona bicolor</name>
    <dbReference type="NCBI Taxonomy" id="60889"/>
    <lineage>
        <taxon>Eukaryota</taxon>
        <taxon>Metazoa</taxon>
        <taxon>Ecdysozoa</taxon>
        <taxon>Arthropoda</taxon>
        <taxon>Hexapoda</taxon>
        <taxon>Insecta</taxon>
        <taxon>Pterygota</taxon>
        <taxon>Neoptera</taxon>
        <taxon>Endopterygota</taxon>
        <taxon>Hymenoptera</taxon>
        <taxon>Apocrita</taxon>
        <taxon>Aculeata</taxon>
        <taxon>Apoidea</taxon>
        <taxon>Anthophila</taxon>
        <taxon>Apidae</taxon>
        <taxon>Melipona</taxon>
    </lineage>
</organism>
<gene>
    <name evidence="1" type="ORF">K0M31_009677</name>
</gene>
<proteinExistence type="predicted"/>